<dbReference type="SUPFAM" id="SSF47413">
    <property type="entry name" value="lambda repressor-like DNA-binding domains"/>
    <property type="match status" value="1"/>
</dbReference>
<dbReference type="Pfam" id="PF00356">
    <property type="entry name" value="LacI"/>
    <property type="match status" value="1"/>
</dbReference>
<gene>
    <name evidence="5" type="ORF">RM445_18280</name>
</gene>
<dbReference type="InterPro" id="IPR000843">
    <property type="entry name" value="HTH_LacI"/>
</dbReference>
<evidence type="ECO:0000313" key="6">
    <source>
        <dbReference type="Proteomes" id="UP001183202"/>
    </source>
</evidence>
<feature type="domain" description="HTH lacI-type" evidence="4">
    <location>
        <begin position="9"/>
        <end position="63"/>
    </location>
</feature>
<keyword evidence="2 5" id="KW-0238">DNA-binding</keyword>
<dbReference type="GO" id="GO:0003677">
    <property type="term" value="F:DNA binding"/>
    <property type="evidence" value="ECO:0007669"/>
    <property type="project" value="UniProtKB-KW"/>
</dbReference>
<reference evidence="6" key="1">
    <citation type="submission" date="2023-07" db="EMBL/GenBank/DDBJ databases">
        <title>30 novel species of actinomycetes from the DSMZ collection.</title>
        <authorList>
            <person name="Nouioui I."/>
        </authorList>
    </citation>
    <scope>NUCLEOTIDE SEQUENCE [LARGE SCALE GENOMIC DNA]</scope>
    <source>
        <strain evidence="6">DSM 45834</strain>
    </source>
</reference>
<accession>A0ABU2NBZ9</accession>
<keyword evidence="6" id="KW-1185">Reference proteome</keyword>
<dbReference type="EMBL" id="JAVREJ010000013">
    <property type="protein sequence ID" value="MDT0351482.1"/>
    <property type="molecule type" value="Genomic_DNA"/>
</dbReference>
<dbReference type="PROSITE" id="PS50932">
    <property type="entry name" value="HTH_LACI_2"/>
    <property type="match status" value="1"/>
</dbReference>
<dbReference type="Pfam" id="PF13377">
    <property type="entry name" value="Peripla_BP_3"/>
    <property type="match status" value="1"/>
</dbReference>
<organism evidence="5 6">
    <name type="scientific">Pseudonocardia charpentierae</name>
    <dbReference type="NCBI Taxonomy" id="3075545"/>
    <lineage>
        <taxon>Bacteria</taxon>
        <taxon>Bacillati</taxon>
        <taxon>Actinomycetota</taxon>
        <taxon>Actinomycetes</taxon>
        <taxon>Pseudonocardiales</taxon>
        <taxon>Pseudonocardiaceae</taxon>
        <taxon>Pseudonocardia</taxon>
    </lineage>
</organism>
<keyword evidence="3" id="KW-0804">Transcription</keyword>
<dbReference type="Gene3D" id="3.40.50.2300">
    <property type="match status" value="2"/>
</dbReference>
<dbReference type="SUPFAM" id="SSF53822">
    <property type="entry name" value="Periplasmic binding protein-like I"/>
    <property type="match status" value="1"/>
</dbReference>
<protein>
    <submittedName>
        <fullName evidence="5">LacI family DNA-binding transcriptional regulator</fullName>
    </submittedName>
</protein>
<comment type="caution">
    <text evidence="5">The sequence shown here is derived from an EMBL/GenBank/DDBJ whole genome shotgun (WGS) entry which is preliminary data.</text>
</comment>
<dbReference type="CDD" id="cd06267">
    <property type="entry name" value="PBP1_LacI_sugar_binding-like"/>
    <property type="match status" value="1"/>
</dbReference>
<dbReference type="SMART" id="SM00354">
    <property type="entry name" value="HTH_LACI"/>
    <property type="match status" value="1"/>
</dbReference>
<name>A0ABU2NBZ9_9PSEU</name>
<dbReference type="InterPro" id="IPR046335">
    <property type="entry name" value="LacI/GalR-like_sensor"/>
</dbReference>
<evidence type="ECO:0000313" key="5">
    <source>
        <dbReference type="EMBL" id="MDT0351482.1"/>
    </source>
</evidence>
<proteinExistence type="predicted"/>
<dbReference type="InterPro" id="IPR010982">
    <property type="entry name" value="Lambda_DNA-bd_dom_sf"/>
</dbReference>
<evidence type="ECO:0000256" key="3">
    <source>
        <dbReference type="ARBA" id="ARBA00023163"/>
    </source>
</evidence>
<dbReference type="PANTHER" id="PTHR30146">
    <property type="entry name" value="LACI-RELATED TRANSCRIPTIONAL REPRESSOR"/>
    <property type="match status" value="1"/>
</dbReference>
<dbReference type="Gene3D" id="1.10.260.40">
    <property type="entry name" value="lambda repressor-like DNA-binding domains"/>
    <property type="match status" value="1"/>
</dbReference>
<dbReference type="Proteomes" id="UP001183202">
    <property type="component" value="Unassembled WGS sequence"/>
</dbReference>
<dbReference type="CDD" id="cd01392">
    <property type="entry name" value="HTH_LacI"/>
    <property type="match status" value="1"/>
</dbReference>
<evidence type="ECO:0000256" key="2">
    <source>
        <dbReference type="ARBA" id="ARBA00023125"/>
    </source>
</evidence>
<dbReference type="InterPro" id="IPR028082">
    <property type="entry name" value="Peripla_BP_I"/>
</dbReference>
<sequence length="342" mass="36011">MTARHGEAPTLESVAARAGVSRATAGRVLAGSPRVSDHARDAVLRAAAELSYVTNRAARSLMTRRSDSIAFVVAEPEERFFADPFFSLVLRGVHAAVAAHDVQLVFAVLTDDAERERFARFARGGHVDGVAFVSLHGADPLPRELQDAGVPVMLQGRPLGTARDEPAPVGYVDADNHGGARAATRLLAEAGRTRIGTVTGPLDMAAAVDRFDGYRCELAALDLTPAAVAHADFSVVGGRRAMHALLDAEPLLDGVVVANDLMALGALQALNERGRRVPDDVALVGFDDIPLAGAAAPPLTTVRQPMAEMGRAIATALLEMVGDRSPRPPLVLPTEIVRRVSA</sequence>
<evidence type="ECO:0000256" key="1">
    <source>
        <dbReference type="ARBA" id="ARBA00023015"/>
    </source>
</evidence>
<dbReference type="PANTHER" id="PTHR30146:SF109">
    <property type="entry name" value="HTH-TYPE TRANSCRIPTIONAL REGULATOR GALS"/>
    <property type="match status" value="1"/>
</dbReference>
<keyword evidence="1" id="KW-0805">Transcription regulation</keyword>
<dbReference type="RefSeq" id="WP_311557816.1">
    <property type="nucleotide sequence ID" value="NZ_JAVREJ010000013.1"/>
</dbReference>
<evidence type="ECO:0000259" key="4">
    <source>
        <dbReference type="PROSITE" id="PS50932"/>
    </source>
</evidence>